<keyword evidence="2" id="KW-0255">Endonuclease</keyword>
<dbReference type="CDD" id="cd06260">
    <property type="entry name" value="DUF820-like"/>
    <property type="match status" value="1"/>
</dbReference>
<dbReference type="InterPro" id="IPR008538">
    <property type="entry name" value="Uma2"/>
</dbReference>
<dbReference type="Gene3D" id="3.90.1570.10">
    <property type="entry name" value="tt1808, chain A"/>
    <property type="match status" value="1"/>
</dbReference>
<keyword evidence="3" id="KW-1185">Reference proteome</keyword>
<dbReference type="PANTHER" id="PTHR47152:SF3">
    <property type="entry name" value="SLR1613 PROTEIN"/>
    <property type="match status" value="1"/>
</dbReference>
<feature type="domain" description="Putative restriction endonuclease" evidence="1">
    <location>
        <begin position="40"/>
        <end position="171"/>
    </location>
</feature>
<dbReference type="InterPro" id="IPR011335">
    <property type="entry name" value="Restrct_endonuc-II-like"/>
</dbReference>
<protein>
    <submittedName>
        <fullName evidence="2">Uma2 family endonuclease</fullName>
    </submittedName>
</protein>
<dbReference type="EMBL" id="JASVEJ010000032">
    <property type="protein sequence ID" value="MDL5057507.1"/>
    <property type="molecule type" value="Genomic_DNA"/>
</dbReference>
<organism evidence="2 3">
    <name type="scientific">Geitlerinema calcuttense NRMC-F 0142</name>
    <dbReference type="NCBI Taxonomy" id="2922238"/>
    <lineage>
        <taxon>Bacteria</taxon>
        <taxon>Bacillati</taxon>
        <taxon>Cyanobacteriota</taxon>
        <taxon>Cyanophyceae</taxon>
        <taxon>Geitlerinematales</taxon>
        <taxon>Geitlerinemataceae</taxon>
        <taxon>Geitlerinema</taxon>
    </lineage>
</organism>
<evidence type="ECO:0000313" key="2">
    <source>
        <dbReference type="EMBL" id="MDL5057507.1"/>
    </source>
</evidence>
<dbReference type="Pfam" id="PF05685">
    <property type="entry name" value="Uma2"/>
    <property type="match status" value="1"/>
</dbReference>
<name>A0ABT7LZR4_9CYAN</name>
<dbReference type="RefSeq" id="WP_284477151.1">
    <property type="nucleotide sequence ID" value="NZ_JASVEJ010000032.1"/>
</dbReference>
<dbReference type="PANTHER" id="PTHR47152">
    <property type="entry name" value="SLR2084 PROTEIN-RELATED"/>
    <property type="match status" value="1"/>
</dbReference>
<proteinExistence type="predicted"/>
<reference evidence="2 3" key="1">
    <citation type="submission" date="2023-06" db="EMBL/GenBank/DDBJ databases">
        <title>Whole genome sequence of Oscillatoria calcuttensis NRMC-F 0142.</title>
        <authorList>
            <person name="Shakena Fathima T."/>
            <person name="Muralitharan G."/>
            <person name="Thajuddin N."/>
        </authorList>
    </citation>
    <scope>NUCLEOTIDE SEQUENCE [LARGE SCALE GENOMIC DNA]</scope>
    <source>
        <strain evidence="2 3">NRMC-F 0142</strain>
    </source>
</reference>
<keyword evidence="2" id="KW-0540">Nuclease</keyword>
<keyword evidence="2" id="KW-0378">Hydrolase</keyword>
<gene>
    <name evidence="2" type="ORF">QQ055_08550</name>
</gene>
<dbReference type="InterPro" id="IPR012296">
    <property type="entry name" value="Nuclease_put_TT1808"/>
</dbReference>
<dbReference type="Proteomes" id="UP001230986">
    <property type="component" value="Unassembled WGS sequence"/>
</dbReference>
<sequence>MTKTGSDRPQKDTLQTGCITLHEISWEKFSVIDSTLADISAIRSIYLDGVLEIMTPLSEEHEYLKSTIGLLLEAYLREKNIRFYVRGSATLGSQALGGRKEPDESYNLETRKTIPDLVIEVIITSGSIDILEIYRRLRVPEVWIWRGGNLEVYSLGESQYQPGENSRLLPDLDLKLFTECVRRNDQYDAVNAFIQAIRQQN</sequence>
<evidence type="ECO:0000259" key="1">
    <source>
        <dbReference type="Pfam" id="PF05685"/>
    </source>
</evidence>
<comment type="caution">
    <text evidence="2">The sequence shown here is derived from an EMBL/GenBank/DDBJ whole genome shotgun (WGS) entry which is preliminary data.</text>
</comment>
<dbReference type="GO" id="GO:0004519">
    <property type="term" value="F:endonuclease activity"/>
    <property type="evidence" value="ECO:0007669"/>
    <property type="project" value="UniProtKB-KW"/>
</dbReference>
<evidence type="ECO:0000313" key="3">
    <source>
        <dbReference type="Proteomes" id="UP001230986"/>
    </source>
</evidence>
<accession>A0ABT7LZR4</accession>
<dbReference type="SUPFAM" id="SSF52980">
    <property type="entry name" value="Restriction endonuclease-like"/>
    <property type="match status" value="1"/>
</dbReference>